<dbReference type="GO" id="GO:0160147">
    <property type="term" value="F:tRNA pseudouridine(38-40) synthase activity"/>
    <property type="evidence" value="ECO:0007669"/>
    <property type="project" value="UniProtKB-EC"/>
</dbReference>
<dbReference type="Gene3D" id="3.30.70.660">
    <property type="entry name" value="Pseudouridine synthase I, catalytic domain, C-terminal subdomain"/>
    <property type="match status" value="1"/>
</dbReference>
<comment type="similarity">
    <text evidence="1 4 7">Belongs to the tRNA pseudouridine synthase TruA family.</text>
</comment>
<dbReference type="FunFam" id="3.30.70.580:FF:000001">
    <property type="entry name" value="tRNA pseudouridine synthase A"/>
    <property type="match status" value="1"/>
</dbReference>
<dbReference type="Gene3D" id="3.30.70.580">
    <property type="entry name" value="Pseudouridine synthase I, catalytic domain, N-terminal subdomain"/>
    <property type="match status" value="1"/>
</dbReference>
<evidence type="ECO:0000256" key="6">
    <source>
        <dbReference type="PIRSR" id="PIRSR001430-2"/>
    </source>
</evidence>
<keyword evidence="3 4" id="KW-0413">Isomerase</keyword>
<dbReference type="EC" id="5.4.99.12" evidence="4"/>
<evidence type="ECO:0000256" key="2">
    <source>
        <dbReference type="ARBA" id="ARBA00022694"/>
    </source>
</evidence>
<gene>
    <name evidence="4 9" type="primary">truA</name>
    <name evidence="9" type="ORF">KAR29_08960</name>
</gene>
<dbReference type="Pfam" id="PF01416">
    <property type="entry name" value="PseudoU_synth_1"/>
    <property type="match status" value="2"/>
</dbReference>
<dbReference type="InterPro" id="IPR001406">
    <property type="entry name" value="PsdUridine_synth_TruA"/>
</dbReference>
<evidence type="ECO:0000256" key="4">
    <source>
        <dbReference type="HAMAP-Rule" id="MF_00171"/>
    </source>
</evidence>
<evidence type="ECO:0000256" key="3">
    <source>
        <dbReference type="ARBA" id="ARBA00023235"/>
    </source>
</evidence>
<feature type="active site" description="Nucleophile" evidence="4 5">
    <location>
        <position position="51"/>
    </location>
</feature>
<dbReference type="SUPFAM" id="SSF55120">
    <property type="entry name" value="Pseudouridine synthase"/>
    <property type="match status" value="1"/>
</dbReference>
<dbReference type="CDD" id="cd02570">
    <property type="entry name" value="PseudoU_synth_EcTruA"/>
    <property type="match status" value="1"/>
</dbReference>
<dbReference type="PANTHER" id="PTHR11142">
    <property type="entry name" value="PSEUDOURIDYLATE SYNTHASE"/>
    <property type="match status" value="1"/>
</dbReference>
<dbReference type="InterPro" id="IPR020103">
    <property type="entry name" value="PsdUridine_synth_cat_dom_sf"/>
</dbReference>
<dbReference type="Proteomes" id="UP000671879">
    <property type="component" value="Chromosome"/>
</dbReference>
<dbReference type="GO" id="GO:0031119">
    <property type="term" value="P:tRNA pseudouridine synthesis"/>
    <property type="evidence" value="ECO:0007669"/>
    <property type="project" value="UniProtKB-UniRule"/>
</dbReference>
<keyword evidence="10" id="KW-1185">Reference proteome</keyword>
<evidence type="ECO:0000256" key="7">
    <source>
        <dbReference type="RuleBase" id="RU003792"/>
    </source>
</evidence>
<feature type="binding site" evidence="4 6">
    <location>
        <position position="109"/>
    </location>
    <ligand>
        <name>substrate</name>
    </ligand>
</feature>
<evidence type="ECO:0000313" key="10">
    <source>
        <dbReference type="Proteomes" id="UP000671879"/>
    </source>
</evidence>
<accession>A0A9Q7EW90</accession>
<dbReference type="InterPro" id="IPR020097">
    <property type="entry name" value="PsdUridine_synth_TruA_a/b_dom"/>
</dbReference>
<evidence type="ECO:0000256" key="1">
    <source>
        <dbReference type="ARBA" id="ARBA00009375"/>
    </source>
</evidence>
<organism evidence="9 10">
    <name type="scientific">Aminithiophilus ramosus</name>
    <dbReference type="NCBI Taxonomy" id="3029084"/>
    <lineage>
        <taxon>Bacteria</taxon>
        <taxon>Thermotogati</taxon>
        <taxon>Synergistota</taxon>
        <taxon>Synergistia</taxon>
        <taxon>Synergistales</taxon>
        <taxon>Aminithiophilaceae</taxon>
        <taxon>Aminithiophilus</taxon>
    </lineage>
</organism>
<name>A0A9Q7EW90_9BACT</name>
<comment type="function">
    <text evidence="4">Formation of pseudouridine at positions 38, 39 and 40 in the anticodon stem and loop of transfer RNAs.</text>
</comment>
<feature type="domain" description="Pseudouridine synthase I TruA alpha/beta" evidence="8">
    <location>
        <begin position="143"/>
        <end position="243"/>
    </location>
</feature>
<sequence length="263" mass="29614">MRWAAEVAYLGSAFSGWQRQAGSVTVQGALEEALTRLNGVPSVVEGAGRTDGGVHARGQVVSFDTARRWEPSRLRLALEGNLPQTLRVLRVAPVDGAFRARHDAQYREYVYFLWTETCCYPHLAPYVWHNRTWQDLEPLRACCRLLPGTHDFRAFCRAADCPDESRRTLYAVTLLRRGPIVRLRIRGRGFLTNMVRIIVGSLDAVARGKRDPSWFASLLGGKGREESGRTAPPQGLFLWKVGYVPSPWRETSEENMRATGVEE</sequence>
<dbReference type="GO" id="GO:0003723">
    <property type="term" value="F:RNA binding"/>
    <property type="evidence" value="ECO:0007669"/>
    <property type="project" value="InterPro"/>
</dbReference>
<evidence type="ECO:0000256" key="5">
    <source>
        <dbReference type="PIRSR" id="PIRSR001430-1"/>
    </source>
</evidence>
<dbReference type="NCBIfam" id="TIGR00071">
    <property type="entry name" value="hisT_truA"/>
    <property type="match status" value="1"/>
</dbReference>
<keyword evidence="2 4" id="KW-0819">tRNA processing</keyword>
<dbReference type="HAMAP" id="MF_00171">
    <property type="entry name" value="TruA"/>
    <property type="match status" value="1"/>
</dbReference>
<dbReference type="InterPro" id="IPR020094">
    <property type="entry name" value="TruA/RsuA/RluB/E/F_N"/>
</dbReference>
<comment type="caution">
    <text evidence="4">Lacks conserved residue(s) required for the propagation of feature annotation.</text>
</comment>
<dbReference type="AlphaFoldDB" id="A0A9Q7EW90"/>
<reference evidence="10" key="1">
    <citation type="submission" date="2021-04" db="EMBL/GenBank/DDBJ databases">
        <title>A novel Synergistetes isolate from a pyrite-forming mixed culture.</title>
        <authorList>
            <person name="Bunk B."/>
            <person name="Sproer C."/>
            <person name="Spring S."/>
            <person name="Pester M."/>
        </authorList>
    </citation>
    <scope>NUCLEOTIDE SEQUENCE [LARGE SCALE GENOMIC DNA]</scope>
    <source>
        <strain evidence="10">J.5.4.2-T.3.5.2</strain>
    </source>
</reference>
<feature type="domain" description="Pseudouridine synthase I TruA alpha/beta" evidence="8">
    <location>
        <begin position="7"/>
        <end position="96"/>
    </location>
</feature>
<protein>
    <recommendedName>
        <fullName evidence="4">tRNA pseudouridine synthase A</fullName>
        <ecNumber evidence="4">5.4.99.12</ecNumber>
    </recommendedName>
    <alternativeName>
        <fullName evidence="4">tRNA pseudouridine(38-40) synthase</fullName>
    </alternativeName>
    <alternativeName>
        <fullName evidence="4">tRNA pseudouridylate synthase I</fullName>
    </alternativeName>
    <alternativeName>
        <fullName evidence="4">tRNA-uridine isomerase I</fullName>
    </alternativeName>
</protein>
<comment type="catalytic activity">
    <reaction evidence="4 7">
        <text>uridine(38/39/40) in tRNA = pseudouridine(38/39/40) in tRNA</text>
        <dbReference type="Rhea" id="RHEA:22376"/>
        <dbReference type="Rhea" id="RHEA-COMP:10085"/>
        <dbReference type="Rhea" id="RHEA-COMP:10087"/>
        <dbReference type="ChEBI" id="CHEBI:65314"/>
        <dbReference type="ChEBI" id="CHEBI:65315"/>
        <dbReference type="EC" id="5.4.99.12"/>
    </reaction>
</comment>
<dbReference type="KEGG" id="aram:KAR29_08960"/>
<dbReference type="InterPro" id="IPR020095">
    <property type="entry name" value="PsdUridine_synth_TruA_C"/>
</dbReference>
<dbReference type="PANTHER" id="PTHR11142:SF0">
    <property type="entry name" value="TRNA PSEUDOURIDINE SYNTHASE-LIKE 1"/>
    <property type="match status" value="1"/>
</dbReference>
<dbReference type="EMBL" id="CP072943">
    <property type="protein sequence ID" value="QTX31495.1"/>
    <property type="molecule type" value="Genomic_DNA"/>
</dbReference>
<dbReference type="RefSeq" id="WP_274372661.1">
    <property type="nucleotide sequence ID" value="NZ_CP072943.1"/>
</dbReference>
<evidence type="ECO:0000313" key="9">
    <source>
        <dbReference type="EMBL" id="QTX31495.1"/>
    </source>
</evidence>
<evidence type="ECO:0000259" key="8">
    <source>
        <dbReference type="Pfam" id="PF01416"/>
    </source>
</evidence>
<proteinExistence type="inferred from homology"/>
<dbReference type="PIRSF" id="PIRSF001430">
    <property type="entry name" value="tRNA_psdUrid_synth"/>
    <property type="match status" value="1"/>
</dbReference>
<comment type="subunit">
    <text evidence="4">Homodimer.</text>
</comment>